<dbReference type="AlphaFoldDB" id="A0A0G4HW78"/>
<accession>A0A0G4HW78</accession>
<gene>
    <name evidence="9" type="ORF">Cvel_8973</name>
</gene>
<feature type="transmembrane region" description="Helical" evidence="7">
    <location>
        <begin position="154"/>
        <end position="171"/>
    </location>
</feature>
<evidence type="ECO:0000256" key="4">
    <source>
        <dbReference type="ARBA" id="ARBA00022982"/>
    </source>
</evidence>
<feature type="transmembrane region" description="Helical" evidence="7">
    <location>
        <begin position="9"/>
        <end position="31"/>
    </location>
</feature>
<sequence>MLTDGARPIIVAVGSFMLVVCAFVVTPLPIIPFSLHPLPMTLFGSLGVLSTALMRFPKTPMMKNPATGAFFSRKEAEKRHAIAQTFALICASTGLMAIYLSKESGNKPHLTTWHSWLGALGAFVYLLAALAGYAGYMGWVKGARRWHRKLNKPAAGAAFVALVSSLWSSFAEGKGAVGNRFGILMGISSIIFVAAFGPKIDNLPGKSA</sequence>
<evidence type="ECO:0000256" key="5">
    <source>
        <dbReference type="ARBA" id="ARBA00022989"/>
    </source>
</evidence>
<feature type="transmembrane region" description="Helical" evidence="7">
    <location>
        <begin position="177"/>
        <end position="197"/>
    </location>
</feature>
<dbReference type="EMBL" id="CDMZ01004109">
    <property type="protein sequence ID" value="CEM48676.1"/>
    <property type="molecule type" value="Genomic_DNA"/>
</dbReference>
<organism evidence="9">
    <name type="scientific">Chromera velia CCMP2878</name>
    <dbReference type="NCBI Taxonomy" id="1169474"/>
    <lineage>
        <taxon>Eukaryota</taxon>
        <taxon>Sar</taxon>
        <taxon>Alveolata</taxon>
        <taxon>Colpodellida</taxon>
        <taxon>Chromeraceae</taxon>
        <taxon>Chromera</taxon>
    </lineage>
</organism>
<keyword evidence="5 7" id="KW-1133">Transmembrane helix</keyword>
<dbReference type="Gene3D" id="1.20.120.1770">
    <property type="match status" value="1"/>
</dbReference>
<keyword evidence="6 7" id="KW-0472">Membrane</keyword>
<evidence type="ECO:0000256" key="1">
    <source>
        <dbReference type="ARBA" id="ARBA00004370"/>
    </source>
</evidence>
<name>A0A0G4HW78_9ALVE</name>
<feature type="transmembrane region" description="Helical" evidence="7">
    <location>
        <begin position="113"/>
        <end position="133"/>
    </location>
</feature>
<dbReference type="GO" id="GO:0016020">
    <property type="term" value="C:membrane"/>
    <property type="evidence" value="ECO:0007669"/>
    <property type="project" value="UniProtKB-SubCell"/>
</dbReference>
<keyword evidence="2" id="KW-0813">Transport</keyword>
<evidence type="ECO:0000259" key="8">
    <source>
        <dbReference type="Pfam" id="PF03188"/>
    </source>
</evidence>
<dbReference type="VEuPathDB" id="CryptoDB:Cvel_8973"/>
<feature type="transmembrane region" description="Helical" evidence="7">
    <location>
        <begin position="37"/>
        <end position="56"/>
    </location>
</feature>
<proteinExistence type="predicted"/>
<dbReference type="Pfam" id="PF03188">
    <property type="entry name" value="Cytochrom_B561"/>
    <property type="match status" value="1"/>
</dbReference>
<reference evidence="9" key="1">
    <citation type="submission" date="2014-11" db="EMBL/GenBank/DDBJ databases">
        <authorList>
            <person name="Otto D Thomas"/>
            <person name="Naeem Raeece"/>
        </authorList>
    </citation>
    <scope>NUCLEOTIDE SEQUENCE</scope>
</reference>
<keyword evidence="4" id="KW-0249">Electron transport</keyword>
<keyword evidence="3 7" id="KW-0812">Transmembrane</keyword>
<comment type="subcellular location">
    <subcellularLocation>
        <location evidence="1">Membrane</location>
    </subcellularLocation>
</comment>
<evidence type="ECO:0000256" key="6">
    <source>
        <dbReference type="ARBA" id="ARBA00023136"/>
    </source>
</evidence>
<evidence type="ECO:0000256" key="3">
    <source>
        <dbReference type="ARBA" id="ARBA00022692"/>
    </source>
</evidence>
<protein>
    <recommendedName>
        <fullName evidence="8">Cytochrome b561 domain-containing protein</fullName>
    </recommendedName>
</protein>
<feature type="transmembrane region" description="Helical" evidence="7">
    <location>
        <begin position="81"/>
        <end position="101"/>
    </location>
</feature>
<feature type="domain" description="Cytochrome b561" evidence="8">
    <location>
        <begin position="44"/>
        <end position="154"/>
    </location>
</feature>
<dbReference type="InterPro" id="IPR006593">
    <property type="entry name" value="Cyt_b561/ferric_Rdtase_TM"/>
</dbReference>
<evidence type="ECO:0000256" key="2">
    <source>
        <dbReference type="ARBA" id="ARBA00022448"/>
    </source>
</evidence>
<evidence type="ECO:0000313" key="9">
    <source>
        <dbReference type="EMBL" id="CEM48676.1"/>
    </source>
</evidence>
<evidence type="ECO:0000256" key="7">
    <source>
        <dbReference type="SAM" id="Phobius"/>
    </source>
</evidence>